<dbReference type="NCBIfam" id="TIGR01065">
    <property type="entry name" value="hlyIII"/>
    <property type="match status" value="1"/>
</dbReference>
<keyword evidence="9" id="KW-1185">Reference proteome</keyword>
<evidence type="ECO:0000256" key="2">
    <source>
        <dbReference type="ARBA" id="ARBA00008488"/>
    </source>
</evidence>
<evidence type="ECO:0000313" key="8">
    <source>
        <dbReference type="EMBL" id="MBD8034065.1"/>
    </source>
</evidence>
<keyword evidence="4 7" id="KW-0812">Transmembrane</keyword>
<gene>
    <name evidence="8" type="ORF">H9632_13420</name>
</gene>
<evidence type="ECO:0000256" key="5">
    <source>
        <dbReference type="ARBA" id="ARBA00022989"/>
    </source>
</evidence>
<feature type="transmembrane region" description="Helical" evidence="7">
    <location>
        <begin position="20"/>
        <end position="42"/>
    </location>
</feature>
<keyword evidence="3" id="KW-1003">Cell membrane</keyword>
<evidence type="ECO:0000256" key="1">
    <source>
        <dbReference type="ARBA" id="ARBA00004651"/>
    </source>
</evidence>
<comment type="subcellular location">
    <subcellularLocation>
        <location evidence="1">Cell membrane</location>
        <topology evidence="1">Multi-pass membrane protein</topology>
    </subcellularLocation>
</comment>
<evidence type="ECO:0000313" key="9">
    <source>
        <dbReference type="Proteomes" id="UP000600565"/>
    </source>
</evidence>
<name>A0ABR8XQ71_9BACL</name>
<feature type="transmembrane region" description="Helical" evidence="7">
    <location>
        <begin position="165"/>
        <end position="185"/>
    </location>
</feature>
<proteinExistence type="inferred from homology"/>
<dbReference type="RefSeq" id="WP_191704565.1">
    <property type="nucleotide sequence ID" value="NZ_JACSPW010000012.1"/>
</dbReference>
<dbReference type="InterPro" id="IPR004254">
    <property type="entry name" value="AdipoR/HlyIII-related"/>
</dbReference>
<dbReference type="EMBL" id="JACSPW010000012">
    <property type="protein sequence ID" value="MBD8034065.1"/>
    <property type="molecule type" value="Genomic_DNA"/>
</dbReference>
<feature type="transmembrane region" description="Helical" evidence="7">
    <location>
        <begin position="192"/>
        <end position="213"/>
    </location>
</feature>
<feature type="transmembrane region" description="Helical" evidence="7">
    <location>
        <begin position="137"/>
        <end position="159"/>
    </location>
</feature>
<protein>
    <submittedName>
        <fullName evidence="8">Hemolysin III family protein</fullName>
    </submittedName>
</protein>
<comment type="caution">
    <text evidence="8">The sequence shown here is derived from an EMBL/GenBank/DDBJ whole genome shotgun (WGS) entry which is preliminary data.</text>
</comment>
<sequence length="214" mass="24289">MQKIDTFDYKNWKEELWNAITHGIGLVISIPVCILLIIYSAINGSALHVTSYAIFGASLILLFLMSTLLHSVPEKYKRIFAILDHSSIYILIAGTYTPFLLIAIGGTFGIVMLCIIWSIAILGVLFKCLFIHRFEKLSLVLYIAMGWLIIIAIRPLYSFLTFDGFMLLLYGGLFFTFGAIFYAWTRLPYNHAIWHLFVIAGCSCMVACVYLYLI</sequence>
<feature type="transmembrane region" description="Helical" evidence="7">
    <location>
        <begin position="110"/>
        <end position="130"/>
    </location>
</feature>
<dbReference type="Pfam" id="PF03006">
    <property type="entry name" value="HlyIII"/>
    <property type="match status" value="1"/>
</dbReference>
<keyword evidence="5 7" id="KW-1133">Transmembrane helix</keyword>
<accession>A0ABR8XQ71</accession>
<feature type="transmembrane region" description="Helical" evidence="7">
    <location>
        <begin position="48"/>
        <end position="69"/>
    </location>
</feature>
<dbReference type="PANTHER" id="PTHR20855:SF3">
    <property type="entry name" value="LD03007P"/>
    <property type="match status" value="1"/>
</dbReference>
<dbReference type="PANTHER" id="PTHR20855">
    <property type="entry name" value="ADIPOR/PROGESTIN RECEPTOR-RELATED"/>
    <property type="match status" value="1"/>
</dbReference>
<organism evidence="8 9">
    <name type="scientific">Solibacillus merdavium</name>
    <dbReference type="NCBI Taxonomy" id="2762218"/>
    <lineage>
        <taxon>Bacteria</taxon>
        <taxon>Bacillati</taxon>
        <taxon>Bacillota</taxon>
        <taxon>Bacilli</taxon>
        <taxon>Bacillales</taxon>
        <taxon>Caryophanaceae</taxon>
        <taxon>Solibacillus</taxon>
    </lineage>
</organism>
<keyword evidence="6 7" id="KW-0472">Membrane</keyword>
<evidence type="ECO:0000256" key="3">
    <source>
        <dbReference type="ARBA" id="ARBA00022475"/>
    </source>
</evidence>
<evidence type="ECO:0000256" key="7">
    <source>
        <dbReference type="SAM" id="Phobius"/>
    </source>
</evidence>
<reference evidence="8 9" key="1">
    <citation type="submission" date="2020-08" db="EMBL/GenBank/DDBJ databases">
        <title>A Genomic Blueprint of the Chicken Gut Microbiome.</title>
        <authorList>
            <person name="Gilroy R."/>
            <person name="Ravi A."/>
            <person name="Getino M."/>
            <person name="Pursley I."/>
            <person name="Horton D.L."/>
            <person name="Alikhan N.-F."/>
            <person name="Baker D."/>
            <person name="Gharbi K."/>
            <person name="Hall N."/>
            <person name="Watson M."/>
            <person name="Adriaenssens E.M."/>
            <person name="Foster-Nyarko E."/>
            <person name="Jarju S."/>
            <person name="Secka A."/>
            <person name="Antonio M."/>
            <person name="Oren A."/>
            <person name="Chaudhuri R."/>
            <person name="La Ragione R.M."/>
            <person name="Hildebrand F."/>
            <person name="Pallen M.J."/>
        </authorList>
    </citation>
    <scope>NUCLEOTIDE SEQUENCE [LARGE SCALE GENOMIC DNA]</scope>
    <source>
        <strain evidence="8 9">Sa1YVA6</strain>
    </source>
</reference>
<evidence type="ECO:0000256" key="4">
    <source>
        <dbReference type="ARBA" id="ARBA00022692"/>
    </source>
</evidence>
<feature type="transmembrane region" description="Helical" evidence="7">
    <location>
        <begin position="81"/>
        <end position="104"/>
    </location>
</feature>
<dbReference type="Proteomes" id="UP000600565">
    <property type="component" value="Unassembled WGS sequence"/>
</dbReference>
<comment type="similarity">
    <text evidence="2">Belongs to the UPF0073 (Hly-III) family.</text>
</comment>
<evidence type="ECO:0000256" key="6">
    <source>
        <dbReference type="ARBA" id="ARBA00023136"/>
    </source>
</evidence>
<dbReference type="InterPro" id="IPR005744">
    <property type="entry name" value="Hy-lIII"/>
</dbReference>